<dbReference type="STRING" id="78410.A0A0N8H5R3"/>
<evidence type="ECO:0000313" key="3">
    <source>
        <dbReference type="Proteomes" id="UP000050424"/>
    </source>
</evidence>
<dbReference type="Proteomes" id="UP000050424">
    <property type="component" value="Unassembled WGS sequence"/>
</dbReference>
<dbReference type="EMBL" id="LKCW01000185">
    <property type="protein sequence ID" value="KPM36892.1"/>
    <property type="molecule type" value="Genomic_DNA"/>
</dbReference>
<keyword evidence="1" id="KW-0472">Membrane</keyword>
<feature type="transmembrane region" description="Helical" evidence="1">
    <location>
        <begin position="173"/>
        <end position="192"/>
    </location>
</feature>
<name>A0A0N8H5R3_9HYPO</name>
<keyword evidence="1" id="KW-0812">Transmembrane</keyword>
<protein>
    <submittedName>
        <fullName evidence="2">Uncharacterized protein</fullName>
    </submittedName>
</protein>
<evidence type="ECO:0000313" key="2">
    <source>
        <dbReference type="EMBL" id="KPM36892.1"/>
    </source>
</evidence>
<reference evidence="2 3" key="1">
    <citation type="submission" date="2015-09" db="EMBL/GenBank/DDBJ databases">
        <title>Draft genome of a European isolate of the apple canker pathogen Neonectria ditissima.</title>
        <authorList>
            <person name="Gomez-Cortecero A."/>
            <person name="Harrison R.J."/>
            <person name="Armitage A.D."/>
        </authorList>
    </citation>
    <scope>NUCLEOTIDE SEQUENCE [LARGE SCALE GENOMIC DNA]</scope>
    <source>
        <strain evidence="2 3">R09/05</strain>
    </source>
</reference>
<feature type="transmembrane region" description="Helical" evidence="1">
    <location>
        <begin position="217"/>
        <end position="234"/>
    </location>
</feature>
<dbReference type="AlphaFoldDB" id="A0A0N8H5R3"/>
<comment type="caution">
    <text evidence="2">The sequence shown here is derived from an EMBL/GenBank/DDBJ whole genome shotgun (WGS) entry which is preliminary data.</text>
</comment>
<gene>
    <name evidence="2" type="ORF">AK830_g9670</name>
</gene>
<feature type="transmembrane region" description="Helical" evidence="1">
    <location>
        <begin position="96"/>
        <end position="116"/>
    </location>
</feature>
<sequence>MLARREPTVANGMMVEPCISCTLSLVPESKRRWDFEKYPREPIPSVHWLSTAPLVNSWDSPLSVRQPISSKIAQLSWQSIPRYRQAAMNRMFSSRMAFRAVAAGIGPAACAGSFLVNRRAIRCDSPGLAASSPPRRRRPSALDVAPETVNQVSSGSVAGFATGLVVALFSRTLALFSGLFAVSLHIAARYGWDVTRILGIRKLLEGSALWEKTKGKPWFTTSFLVTFILAAFVHL</sequence>
<evidence type="ECO:0000256" key="1">
    <source>
        <dbReference type="SAM" id="Phobius"/>
    </source>
</evidence>
<accession>A0A0N8H5R3</accession>
<keyword evidence="1" id="KW-1133">Transmembrane helix</keyword>
<keyword evidence="3" id="KW-1185">Reference proteome</keyword>
<organism evidence="2 3">
    <name type="scientific">Neonectria ditissima</name>
    <dbReference type="NCBI Taxonomy" id="78410"/>
    <lineage>
        <taxon>Eukaryota</taxon>
        <taxon>Fungi</taxon>
        <taxon>Dikarya</taxon>
        <taxon>Ascomycota</taxon>
        <taxon>Pezizomycotina</taxon>
        <taxon>Sordariomycetes</taxon>
        <taxon>Hypocreomycetidae</taxon>
        <taxon>Hypocreales</taxon>
        <taxon>Nectriaceae</taxon>
        <taxon>Neonectria</taxon>
    </lineage>
</organism>
<dbReference type="OrthoDB" id="3990500at2759"/>
<proteinExistence type="predicted"/>